<evidence type="ECO:0000313" key="2">
    <source>
        <dbReference type="Proteomes" id="UP000887116"/>
    </source>
</evidence>
<name>A0A8X6KAM0_TRICU</name>
<sequence>MLKKQPLPGRKALALEAKRKTLALKIKSKIQALKILPVHSSLGKIETDYPLPELEEREWIRILGGSFFGRKAKLEFVRPTLVSFFKL</sequence>
<organism evidence="1 2">
    <name type="scientific">Trichonephila clavata</name>
    <name type="common">Joro spider</name>
    <name type="synonym">Nephila clavata</name>
    <dbReference type="NCBI Taxonomy" id="2740835"/>
    <lineage>
        <taxon>Eukaryota</taxon>
        <taxon>Metazoa</taxon>
        <taxon>Ecdysozoa</taxon>
        <taxon>Arthropoda</taxon>
        <taxon>Chelicerata</taxon>
        <taxon>Arachnida</taxon>
        <taxon>Araneae</taxon>
        <taxon>Araneomorphae</taxon>
        <taxon>Entelegynae</taxon>
        <taxon>Araneoidea</taxon>
        <taxon>Nephilidae</taxon>
        <taxon>Trichonephila</taxon>
    </lineage>
</organism>
<evidence type="ECO:0000313" key="1">
    <source>
        <dbReference type="EMBL" id="GFQ67729.1"/>
    </source>
</evidence>
<gene>
    <name evidence="1" type="ORF">TNCT_691221</name>
</gene>
<dbReference type="EMBL" id="BMAO01030392">
    <property type="protein sequence ID" value="GFQ67729.1"/>
    <property type="molecule type" value="Genomic_DNA"/>
</dbReference>
<protein>
    <submittedName>
        <fullName evidence="1">Uncharacterized protein</fullName>
    </submittedName>
</protein>
<comment type="caution">
    <text evidence="1">The sequence shown here is derived from an EMBL/GenBank/DDBJ whole genome shotgun (WGS) entry which is preliminary data.</text>
</comment>
<dbReference type="AlphaFoldDB" id="A0A8X6KAM0"/>
<reference evidence="1" key="1">
    <citation type="submission" date="2020-07" db="EMBL/GenBank/DDBJ databases">
        <title>Multicomponent nature underlies the extraordinary mechanical properties of spider dragline silk.</title>
        <authorList>
            <person name="Kono N."/>
            <person name="Nakamura H."/>
            <person name="Mori M."/>
            <person name="Yoshida Y."/>
            <person name="Ohtoshi R."/>
            <person name="Malay A.D."/>
            <person name="Moran D.A.P."/>
            <person name="Tomita M."/>
            <person name="Numata K."/>
            <person name="Arakawa K."/>
        </authorList>
    </citation>
    <scope>NUCLEOTIDE SEQUENCE</scope>
</reference>
<accession>A0A8X6KAM0</accession>
<dbReference type="Proteomes" id="UP000887116">
    <property type="component" value="Unassembled WGS sequence"/>
</dbReference>
<keyword evidence="2" id="KW-1185">Reference proteome</keyword>
<proteinExistence type="predicted"/>